<accession>A0A4R3M8U8</accession>
<organism evidence="4 5">
    <name type="scientific">Tepidamorphus gemmatus</name>
    <dbReference type="NCBI Taxonomy" id="747076"/>
    <lineage>
        <taxon>Bacteria</taxon>
        <taxon>Pseudomonadati</taxon>
        <taxon>Pseudomonadota</taxon>
        <taxon>Alphaproteobacteria</taxon>
        <taxon>Hyphomicrobiales</taxon>
        <taxon>Tepidamorphaceae</taxon>
        <taxon>Tepidamorphus</taxon>
    </lineage>
</organism>
<evidence type="ECO:0000313" key="4">
    <source>
        <dbReference type="EMBL" id="TCT09830.1"/>
    </source>
</evidence>
<name>A0A4R3M8U8_9HYPH</name>
<dbReference type="PRINTS" id="PR00455">
    <property type="entry name" value="HTHTETR"/>
</dbReference>
<gene>
    <name evidence="4" type="ORF">EDC22_10624</name>
</gene>
<dbReference type="PANTHER" id="PTHR30328:SF54">
    <property type="entry name" value="HTH-TYPE TRANSCRIPTIONAL REPRESSOR SCO4008"/>
    <property type="match status" value="1"/>
</dbReference>
<dbReference type="RefSeq" id="WP_132806666.1">
    <property type="nucleotide sequence ID" value="NZ_SMAK01000006.1"/>
</dbReference>
<reference evidence="4 5" key="1">
    <citation type="submission" date="2019-03" db="EMBL/GenBank/DDBJ databases">
        <title>Genomic Encyclopedia of Type Strains, Phase IV (KMG-IV): sequencing the most valuable type-strain genomes for metagenomic binning, comparative biology and taxonomic classification.</title>
        <authorList>
            <person name="Goeker M."/>
        </authorList>
    </citation>
    <scope>NUCLEOTIDE SEQUENCE [LARGE SCALE GENOMIC DNA]</scope>
    <source>
        <strain evidence="4 5">DSM 19345</strain>
    </source>
</reference>
<dbReference type="InterPro" id="IPR013573">
    <property type="entry name" value="Tscrpt_reg_YcdC_C"/>
</dbReference>
<keyword evidence="1 2" id="KW-0238">DNA-binding</keyword>
<dbReference type="Gene3D" id="1.10.10.60">
    <property type="entry name" value="Homeodomain-like"/>
    <property type="match status" value="1"/>
</dbReference>
<dbReference type="InterPro" id="IPR036271">
    <property type="entry name" value="Tet_transcr_reg_TetR-rel_C_sf"/>
</dbReference>
<dbReference type="GO" id="GO:0045892">
    <property type="term" value="P:negative regulation of DNA-templated transcription"/>
    <property type="evidence" value="ECO:0007669"/>
    <property type="project" value="InterPro"/>
</dbReference>
<sequence>MPNHSALPRTEPRSGVRQENEAQILKAAEAVFAEYGFKGATTQMIAERAGIPKANLHYYFPTKLKLYRTVVDNIFQIWLRSAQSFDDCDDPVEALTRYIGEKMEISRAHPNGSKVWANEILHKAPVIQDYLETTLRDWTDGRVAVIRRWINEGRIAPVDPYYLLYMIWATTQHYADFSHQIATLNGGEPLSDEQFERAKRTVVEIILKGIGATPAPRKARPSIRRL</sequence>
<dbReference type="InterPro" id="IPR001647">
    <property type="entry name" value="HTH_TetR"/>
</dbReference>
<feature type="domain" description="HTH tetR-type" evidence="3">
    <location>
        <begin position="18"/>
        <end position="78"/>
    </location>
</feature>
<dbReference type="PROSITE" id="PS50977">
    <property type="entry name" value="HTH_TETR_2"/>
    <property type="match status" value="1"/>
</dbReference>
<feature type="DNA-binding region" description="H-T-H motif" evidence="2">
    <location>
        <begin position="41"/>
        <end position="60"/>
    </location>
</feature>
<dbReference type="PANTHER" id="PTHR30328">
    <property type="entry name" value="TRANSCRIPTIONAL REPRESSOR"/>
    <property type="match status" value="1"/>
</dbReference>
<dbReference type="OrthoDB" id="7584337at2"/>
<proteinExistence type="predicted"/>
<evidence type="ECO:0000256" key="2">
    <source>
        <dbReference type="PROSITE-ProRule" id="PRU00335"/>
    </source>
</evidence>
<dbReference type="InterPro" id="IPR050109">
    <property type="entry name" value="HTH-type_TetR-like_transc_reg"/>
</dbReference>
<comment type="caution">
    <text evidence="4">The sequence shown here is derived from an EMBL/GenBank/DDBJ whole genome shotgun (WGS) entry which is preliminary data.</text>
</comment>
<dbReference type="AlphaFoldDB" id="A0A4R3M8U8"/>
<dbReference type="SUPFAM" id="SSF46689">
    <property type="entry name" value="Homeodomain-like"/>
    <property type="match status" value="1"/>
</dbReference>
<dbReference type="Pfam" id="PF00440">
    <property type="entry name" value="TetR_N"/>
    <property type="match status" value="1"/>
</dbReference>
<dbReference type="Proteomes" id="UP000295678">
    <property type="component" value="Unassembled WGS sequence"/>
</dbReference>
<dbReference type="Gene3D" id="1.10.357.10">
    <property type="entry name" value="Tetracycline Repressor, domain 2"/>
    <property type="match status" value="1"/>
</dbReference>
<dbReference type="Pfam" id="PF08362">
    <property type="entry name" value="TetR_C_3"/>
    <property type="match status" value="1"/>
</dbReference>
<dbReference type="GO" id="GO:0003677">
    <property type="term" value="F:DNA binding"/>
    <property type="evidence" value="ECO:0007669"/>
    <property type="project" value="UniProtKB-UniRule"/>
</dbReference>
<evidence type="ECO:0000256" key="1">
    <source>
        <dbReference type="ARBA" id="ARBA00023125"/>
    </source>
</evidence>
<dbReference type="EMBL" id="SMAK01000006">
    <property type="protein sequence ID" value="TCT09830.1"/>
    <property type="molecule type" value="Genomic_DNA"/>
</dbReference>
<keyword evidence="5" id="KW-1185">Reference proteome</keyword>
<evidence type="ECO:0000313" key="5">
    <source>
        <dbReference type="Proteomes" id="UP000295678"/>
    </source>
</evidence>
<protein>
    <submittedName>
        <fullName evidence="4">TetR family transcriptional regulator</fullName>
    </submittedName>
</protein>
<dbReference type="InterPro" id="IPR009057">
    <property type="entry name" value="Homeodomain-like_sf"/>
</dbReference>
<dbReference type="SUPFAM" id="SSF48498">
    <property type="entry name" value="Tetracyclin repressor-like, C-terminal domain"/>
    <property type="match status" value="1"/>
</dbReference>
<evidence type="ECO:0000259" key="3">
    <source>
        <dbReference type="PROSITE" id="PS50977"/>
    </source>
</evidence>